<accession>A0A6N9NJV3</accession>
<dbReference type="RefSeq" id="WP_160632414.1">
    <property type="nucleotide sequence ID" value="NZ_WWNE01000005.1"/>
</dbReference>
<dbReference type="EMBL" id="WWNE01000005">
    <property type="protein sequence ID" value="NBG65457.1"/>
    <property type="molecule type" value="Genomic_DNA"/>
</dbReference>
<proteinExistence type="predicted"/>
<evidence type="ECO:0000313" key="1">
    <source>
        <dbReference type="EMBL" id="NBG65457.1"/>
    </source>
</evidence>
<reference evidence="1 2" key="1">
    <citation type="submission" date="2019-12" db="EMBL/GenBank/DDBJ databases">
        <authorList>
            <person name="Zhao J."/>
        </authorList>
    </citation>
    <scope>NUCLEOTIDE SEQUENCE [LARGE SCALE GENOMIC DNA]</scope>
    <source>
        <strain evidence="1 2">S-15</strain>
    </source>
</reference>
<sequence>MGDISEAKFEEEFETFSEAFFSIYSNGLIEIEYLSNTAQYALTTHDVGPIDPFTIERVICRGSDQGTVVNCAQNYVRFSIEGCPVEISDASGTWVASTQC</sequence>
<dbReference type="Proteomes" id="UP000470771">
    <property type="component" value="Unassembled WGS sequence"/>
</dbReference>
<dbReference type="AlphaFoldDB" id="A0A6N9NJV3"/>
<protein>
    <submittedName>
        <fullName evidence="1">Uncharacterized protein</fullName>
    </submittedName>
</protein>
<keyword evidence="2" id="KW-1185">Reference proteome</keyword>
<name>A0A6N9NJV3_9FLAO</name>
<organism evidence="1 2">
    <name type="scientific">Acidiluteibacter ferrifornacis</name>
    <dbReference type="NCBI Taxonomy" id="2692424"/>
    <lineage>
        <taxon>Bacteria</taxon>
        <taxon>Pseudomonadati</taxon>
        <taxon>Bacteroidota</taxon>
        <taxon>Flavobacteriia</taxon>
        <taxon>Flavobacteriales</taxon>
        <taxon>Cryomorphaceae</taxon>
        <taxon>Acidiluteibacter</taxon>
    </lineage>
</organism>
<comment type="caution">
    <text evidence="1">The sequence shown here is derived from an EMBL/GenBank/DDBJ whole genome shotgun (WGS) entry which is preliminary data.</text>
</comment>
<evidence type="ECO:0000313" key="2">
    <source>
        <dbReference type="Proteomes" id="UP000470771"/>
    </source>
</evidence>
<gene>
    <name evidence="1" type="ORF">GQN54_04980</name>
</gene>